<gene>
    <name evidence="1" type="ORF">A7P89_01560</name>
</gene>
<dbReference type="AlphaFoldDB" id="A0A1A9RS37"/>
<organism evidence="1 2">
    <name type="scientific">Eikenella corrodens</name>
    <dbReference type="NCBI Taxonomy" id="539"/>
    <lineage>
        <taxon>Bacteria</taxon>
        <taxon>Pseudomonadati</taxon>
        <taxon>Pseudomonadota</taxon>
        <taxon>Betaproteobacteria</taxon>
        <taxon>Neisseriales</taxon>
        <taxon>Neisseriaceae</taxon>
        <taxon>Eikenella</taxon>
    </lineage>
</organism>
<dbReference type="EMBL" id="LXSH01000008">
    <property type="protein sequence ID" value="OAM24593.1"/>
    <property type="molecule type" value="Genomic_DNA"/>
</dbReference>
<proteinExistence type="predicted"/>
<name>A0A1A9RS37_EIKCO</name>
<reference evidence="2" key="1">
    <citation type="submission" date="2016-05" db="EMBL/GenBank/DDBJ databases">
        <title>Draft genome of Corynebacterium afermentans subsp. afermentans LCDC 88199T.</title>
        <authorList>
            <person name="Bernier A.-M."/>
            <person name="Bernard K."/>
        </authorList>
    </citation>
    <scope>NUCLEOTIDE SEQUENCE [LARGE SCALE GENOMIC DNA]</scope>
    <source>
        <strain evidence="2">NML120819</strain>
    </source>
</reference>
<accession>A0A1A9RS37</accession>
<dbReference type="Proteomes" id="UP000078103">
    <property type="component" value="Unassembled WGS sequence"/>
</dbReference>
<sequence>MQQELRYSEAYRKKMLIMLPSLLLQRHYVRRTTLFAGLKQYMEKIGLYLLLYMIDVCAA</sequence>
<comment type="caution">
    <text evidence="1">The sequence shown here is derived from an EMBL/GenBank/DDBJ whole genome shotgun (WGS) entry which is preliminary data.</text>
</comment>
<protein>
    <submittedName>
        <fullName evidence="1">Uncharacterized protein</fullName>
    </submittedName>
</protein>
<evidence type="ECO:0000313" key="2">
    <source>
        <dbReference type="Proteomes" id="UP000078103"/>
    </source>
</evidence>
<evidence type="ECO:0000313" key="1">
    <source>
        <dbReference type="EMBL" id="OAM24593.1"/>
    </source>
</evidence>